<dbReference type="Proteomes" id="UP001264980">
    <property type="component" value="Unassembled WGS sequence"/>
</dbReference>
<name>A0ABU1QVR3_9BACT</name>
<sequence>MNKNLLIRALFLLMGVLCYGAAIAVNITGTVWVDADNDGIVDAGETGTNFGGTMYVNVVNNATGAIIASTQVGPAGGYSFTGLPNNLTGHKLVLTNTATNPKGNRIPGTYYVAEDVVGPSNTANQANAPLNGEIALTNQATNMANQNFRMGQQTPFGCLDGIAYQIAVVSGQTESSLFSYNVSSGTRTLIGLTSYSMNSLIYSTAADNFLWATLVGSNDIVRIGAGAGTVVYDIANLPSGSYNVGVELPNSYMLVYATNATDYYVIDVDPTRATFLELVDPTNGYALKTGPNYGTPVSAGFAGSDIAYLTSTGLAYGITTTGVLQTLNPATGAVTTNPAGVTGLPADPYGGLFSDKAGKLYAFNNTTGGFYRIDPVANTATLLSTSPPSGGNDAASCPNAFVECDTDIPVVPADVTLCPGNTTNFTVAPDGNGPFTYQWQQSTNGGGTWASLQTTPFTGPNGSYSGGGTATLTVTPSTAAWNNYQYRCVITSNLCTTPSSSATMNVYATPGEPTLVAGTDAPICPAVTYNLNRLVAGPAPAGSTLRFYTSSTPSAGTLVADPTQAPPGTYYARYENPGCSGPVSQPITITGCLTPFTCENGVAYQVAAAAGESVSSLYAYNVTDGTRTLIAPLTTTVNSLIYSEVDNTLWATKNGTNSIVRIGADGTLLEYPIANLPSNFNVGTGLPGGYMLVYSSNQPRYYVIDINPARSTYLRLVDPANSYALQTGPTYGKALSAAINVADLVYEPVTGLVYGVETTTARLVTLNHVSGATSVGAVVASLPTNTTFGAVFADPSGKLYAFANDPGTFHRINPTAATSTLLSTSITSNSNDGASCPNSILENLPFDCADGITYQVAAAAGEPVSTLYAYNVNSGARTEIAPLPMTVNSLIYNSADNMLWATKNGTNSIVQIDREGGTVEYPIANLPASGSFNVGVELPNGYMMIYQTSQPSFYVIDVDPNRPSTYLKLVDPTNGFAVQTGPTYGVALSAPFGGADFAYLPSTQLIYGFTTDARISTINPLTGAVTVGAAPVSGLPGNSSFGAVFADATGKLYAFHNESGRFYKIDPVGNSASYMSTSLPSNSNDGANCVTATLCDIELTKPNPETQIVCEATTAVFAVKATGTGTLIYQWQVSTDGGTSWTNLAPGGATDANGSYTGANSDTLRLSPANTAWSGNRYRVIVDSDSDLCTLTSGSALLTVRTEQECGLPVKLVSFSVSKEANSTAVLNWNTSEETNSDRFEIERSSDSKTWTTIGTQVSHGESSVLRKYNFVDQTPAAGLNYYRLKMVDRAADGQDAPFAYSRILSVEFDGTAMLAAYPNPASDRLKFKDFAKVKSVVLHNAAGIKVIDRKAVTPEGLDVSKLAPGIYTVKLTLADGSQRVQKVIIVR</sequence>
<evidence type="ECO:0000259" key="2">
    <source>
        <dbReference type="Pfam" id="PF18962"/>
    </source>
</evidence>
<dbReference type="SUPFAM" id="SSF101898">
    <property type="entry name" value="NHL repeat"/>
    <property type="match status" value="1"/>
</dbReference>
<dbReference type="InterPro" id="IPR036179">
    <property type="entry name" value="Ig-like_dom_sf"/>
</dbReference>
<dbReference type="Pfam" id="PF18962">
    <property type="entry name" value="Por_Secre_tail"/>
    <property type="match status" value="1"/>
</dbReference>
<dbReference type="PANTHER" id="PTHR40274">
    <property type="entry name" value="VIRGINIAMYCIN B LYASE"/>
    <property type="match status" value="1"/>
</dbReference>
<dbReference type="InterPro" id="IPR054215">
    <property type="entry name" value="DUF6923"/>
</dbReference>
<gene>
    <name evidence="4" type="ORF">J2W84_002277</name>
</gene>
<organism evidence="4 5">
    <name type="scientific">Dyadobacter fermentans</name>
    <dbReference type="NCBI Taxonomy" id="94254"/>
    <lineage>
        <taxon>Bacteria</taxon>
        <taxon>Pseudomonadati</taxon>
        <taxon>Bacteroidota</taxon>
        <taxon>Cytophagia</taxon>
        <taxon>Cytophagales</taxon>
        <taxon>Spirosomataceae</taxon>
        <taxon>Dyadobacter</taxon>
    </lineage>
</organism>
<evidence type="ECO:0000313" key="5">
    <source>
        <dbReference type="Proteomes" id="UP001264980"/>
    </source>
</evidence>
<dbReference type="InterPro" id="IPR051344">
    <property type="entry name" value="Vgb"/>
</dbReference>
<evidence type="ECO:0008006" key="6">
    <source>
        <dbReference type="Google" id="ProtNLM"/>
    </source>
</evidence>
<feature type="domain" description="Secretion system C-terminal sorting" evidence="2">
    <location>
        <begin position="1318"/>
        <end position="1386"/>
    </location>
</feature>
<evidence type="ECO:0000259" key="3">
    <source>
        <dbReference type="Pfam" id="PF21959"/>
    </source>
</evidence>
<dbReference type="Gene3D" id="2.60.40.10">
    <property type="entry name" value="Immunoglobulins"/>
    <property type="match status" value="2"/>
</dbReference>
<dbReference type="EMBL" id="JAVDTI010000002">
    <property type="protein sequence ID" value="MDR6805231.1"/>
    <property type="molecule type" value="Genomic_DNA"/>
</dbReference>
<dbReference type="NCBIfam" id="TIGR04183">
    <property type="entry name" value="Por_Secre_tail"/>
    <property type="match status" value="1"/>
</dbReference>
<dbReference type="PANTHER" id="PTHR40274:SF3">
    <property type="entry name" value="VIRGINIAMYCIN B LYASE"/>
    <property type="match status" value="1"/>
</dbReference>
<dbReference type="SUPFAM" id="SSF48726">
    <property type="entry name" value="Immunoglobulin"/>
    <property type="match status" value="1"/>
</dbReference>
<comment type="caution">
    <text evidence="4">The sequence shown here is derived from an EMBL/GenBank/DDBJ whole genome shotgun (WGS) entry which is preliminary data.</text>
</comment>
<feature type="signal peptide" evidence="1">
    <location>
        <begin position="1"/>
        <end position="24"/>
    </location>
</feature>
<evidence type="ECO:0000313" key="4">
    <source>
        <dbReference type="EMBL" id="MDR6805231.1"/>
    </source>
</evidence>
<dbReference type="InterPro" id="IPR026444">
    <property type="entry name" value="Secre_tail"/>
</dbReference>
<protein>
    <recommendedName>
        <fullName evidence="6">Ig-like domain-containing protein</fullName>
    </recommendedName>
</protein>
<dbReference type="SUPFAM" id="SSF63829">
    <property type="entry name" value="Calcium-dependent phosphotriesterase"/>
    <property type="match status" value="1"/>
</dbReference>
<accession>A0ABU1QVR3</accession>
<reference evidence="4 5" key="1">
    <citation type="submission" date="2023-07" db="EMBL/GenBank/DDBJ databases">
        <title>Sorghum-associated microbial communities from plants grown in Nebraska, USA.</title>
        <authorList>
            <person name="Schachtman D."/>
        </authorList>
    </citation>
    <scope>NUCLEOTIDE SEQUENCE [LARGE SCALE GENOMIC DNA]</scope>
    <source>
        <strain evidence="4 5">BE57</strain>
    </source>
</reference>
<feature type="domain" description="DUF6923" evidence="3">
    <location>
        <begin position="861"/>
        <end position="1091"/>
    </location>
</feature>
<proteinExistence type="predicted"/>
<feature type="domain" description="DUF6923" evidence="3">
    <location>
        <begin position="612"/>
        <end position="838"/>
    </location>
</feature>
<dbReference type="RefSeq" id="WP_309982828.1">
    <property type="nucleotide sequence ID" value="NZ_JAVDTI010000002.1"/>
</dbReference>
<keyword evidence="5" id="KW-1185">Reference proteome</keyword>
<keyword evidence="1" id="KW-0732">Signal</keyword>
<evidence type="ECO:0000256" key="1">
    <source>
        <dbReference type="SAM" id="SignalP"/>
    </source>
</evidence>
<feature type="domain" description="DUF6923" evidence="3">
    <location>
        <begin position="174"/>
        <end position="399"/>
    </location>
</feature>
<dbReference type="Pfam" id="PF21959">
    <property type="entry name" value="DUF6923"/>
    <property type="match status" value="3"/>
</dbReference>
<dbReference type="SUPFAM" id="SSF117074">
    <property type="entry name" value="Hypothetical protein PA1324"/>
    <property type="match status" value="1"/>
</dbReference>
<dbReference type="InterPro" id="IPR013783">
    <property type="entry name" value="Ig-like_fold"/>
</dbReference>
<feature type="chain" id="PRO_5046982688" description="Ig-like domain-containing protein" evidence="1">
    <location>
        <begin position="25"/>
        <end position="1388"/>
    </location>
</feature>